<reference evidence="1 2" key="1">
    <citation type="journal article" date="2019" name="Nat. Ecol. Evol.">
        <title>Megaphylogeny resolves global patterns of mushroom evolution.</title>
        <authorList>
            <person name="Varga T."/>
            <person name="Krizsan K."/>
            <person name="Foldi C."/>
            <person name="Dima B."/>
            <person name="Sanchez-Garcia M."/>
            <person name="Sanchez-Ramirez S."/>
            <person name="Szollosi G.J."/>
            <person name="Szarkandi J.G."/>
            <person name="Papp V."/>
            <person name="Albert L."/>
            <person name="Andreopoulos W."/>
            <person name="Angelini C."/>
            <person name="Antonin V."/>
            <person name="Barry K.W."/>
            <person name="Bougher N.L."/>
            <person name="Buchanan P."/>
            <person name="Buyck B."/>
            <person name="Bense V."/>
            <person name="Catcheside P."/>
            <person name="Chovatia M."/>
            <person name="Cooper J."/>
            <person name="Damon W."/>
            <person name="Desjardin D."/>
            <person name="Finy P."/>
            <person name="Geml J."/>
            <person name="Haridas S."/>
            <person name="Hughes K."/>
            <person name="Justo A."/>
            <person name="Karasinski D."/>
            <person name="Kautmanova I."/>
            <person name="Kiss B."/>
            <person name="Kocsube S."/>
            <person name="Kotiranta H."/>
            <person name="LaButti K.M."/>
            <person name="Lechner B.E."/>
            <person name="Liimatainen K."/>
            <person name="Lipzen A."/>
            <person name="Lukacs Z."/>
            <person name="Mihaltcheva S."/>
            <person name="Morgado L.N."/>
            <person name="Niskanen T."/>
            <person name="Noordeloos M.E."/>
            <person name="Ohm R.A."/>
            <person name="Ortiz-Santana B."/>
            <person name="Ovrebo C."/>
            <person name="Racz N."/>
            <person name="Riley R."/>
            <person name="Savchenko A."/>
            <person name="Shiryaev A."/>
            <person name="Soop K."/>
            <person name="Spirin V."/>
            <person name="Szebenyi C."/>
            <person name="Tomsovsky M."/>
            <person name="Tulloss R.E."/>
            <person name="Uehling J."/>
            <person name="Grigoriev I.V."/>
            <person name="Vagvolgyi C."/>
            <person name="Papp T."/>
            <person name="Martin F.M."/>
            <person name="Miettinen O."/>
            <person name="Hibbett D.S."/>
            <person name="Nagy L.G."/>
        </authorList>
    </citation>
    <scope>NUCLEOTIDE SEQUENCE [LARGE SCALE GENOMIC DNA]</scope>
    <source>
        <strain evidence="1 2">CBS 962.96</strain>
    </source>
</reference>
<dbReference type="OrthoDB" id="2647594at2759"/>
<sequence>MPVLEGVSVGNFDIQVFNNANISLFKVHHRYRSRFNLIPQTIRWNNKLLLLDMPLLPSENETKHYHYPHLMFTSYSGNACTWSSSSFQKNIANPSEDSGIDWYLDRSKFDQVLRKFVQEQKRGSSELEKKVVTLRTADFRLKKELSKGGVGPSLPKKMLILTGEKHKRNCISRIQSVVNASGRNTSLTG</sequence>
<proteinExistence type="predicted"/>
<accession>A0A4S8MLH0</accession>
<evidence type="ECO:0000313" key="2">
    <source>
        <dbReference type="Proteomes" id="UP000297245"/>
    </source>
</evidence>
<evidence type="ECO:0000313" key="1">
    <source>
        <dbReference type="EMBL" id="THV03582.1"/>
    </source>
</evidence>
<dbReference type="Proteomes" id="UP000297245">
    <property type="component" value="Unassembled WGS sequence"/>
</dbReference>
<name>A0A4S8MLH0_DENBC</name>
<protein>
    <submittedName>
        <fullName evidence="1">Uncharacterized protein</fullName>
    </submittedName>
</protein>
<gene>
    <name evidence="1" type="ORF">K435DRAFT_835756</name>
</gene>
<dbReference type="EMBL" id="ML179065">
    <property type="protein sequence ID" value="THV03582.1"/>
    <property type="molecule type" value="Genomic_DNA"/>
</dbReference>
<keyword evidence="2" id="KW-1185">Reference proteome</keyword>
<dbReference type="AlphaFoldDB" id="A0A4S8MLH0"/>
<organism evidence="1 2">
    <name type="scientific">Dendrothele bispora (strain CBS 962.96)</name>
    <dbReference type="NCBI Taxonomy" id="1314807"/>
    <lineage>
        <taxon>Eukaryota</taxon>
        <taxon>Fungi</taxon>
        <taxon>Dikarya</taxon>
        <taxon>Basidiomycota</taxon>
        <taxon>Agaricomycotina</taxon>
        <taxon>Agaricomycetes</taxon>
        <taxon>Agaricomycetidae</taxon>
        <taxon>Agaricales</taxon>
        <taxon>Agaricales incertae sedis</taxon>
        <taxon>Dendrothele</taxon>
    </lineage>
</organism>